<reference evidence="3 4" key="1">
    <citation type="submission" date="2022-03" db="EMBL/GenBank/DDBJ databases">
        <title>Novel taxa within the pig intestine.</title>
        <authorList>
            <person name="Wylensek D."/>
            <person name="Bishof K."/>
            <person name="Afrizal A."/>
            <person name="Clavel T."/>
        </authorList>
    </citation>
    <scope>NUCLEOTIDE SEQUENCE [LARGE SCALE GENOMIC DNA]</scope>
    <source>
        <strain evidence="3 4">CLA-KB-P66</strain>
    </source>
</reference>
<feature type="domain" description="YutG/PgpA" evidence="2">
    <location>
        <begin position="21"/>
        <end position="164"/>
    </location>
</feature>
<feature type="transmembrane region" description="Helical" evidence="1">
    <location>
        <begin position="141"/>
        <end position="164"/>
    </location>
</feature>
<dbReference type="RefSeq" id="WP_370396651.1">
    <property type="nucleotide sequence ID" value="NZ_JALBUT010000003.1"/>
</dbReference>
<feature type="transmembrane region" description="Helical" evidence="1">
    <location>
        <begin position="55"/>
        <end position="75"/>
    </location>
</feature>
<evidence type="ECO:0000313" key="3">
    <source>
        <dbReference type="EMBL" id="MDX8415203.1"/>
    </source>
</evidence>
<gene>
    <name evidence="3" type="ORF">MOX91_03290</name>
</gene>
<keyword evidence="4" id="KW-1185">Reference proteome</keyword>
<dbReference type="InterPro" id="IPR007686">
    <property type="entry name" value="YutG/PgpA"/>
</dbReference>
<dbReference type="Pfam" id="PF04608">
    <property type="entry name" value="PgpA"/>
    <property type="match status" value="1"/>
</dbReference>
<dbReference type="PANTHER" id="PTHR36305:SF1">
    <property type="entry name" value="PHOSPHATIDYLGLYCEROPHOSPHATASE A"/>
    <property type="match status" value="1"/>
</dbReference>
<organism evidence="3 4">
    <name type="scientific">Intestinicryptomonas porci</name>
    <dbReference type="NCBI Taxonomy" id="2926320"/>
    <lineage>
        <taxon>Bacteria</taxon>
        <taxon>Pseudomonadati</taxon>
        <taxon>Verrucomicrobiota</taxon>
        <taxon>Opitutia</taxon>
        <taxon>Opitutales</taxon>
        <taxon>Intestinicryptomonaceae</taxon>
        <taxon>Intestinicryptomonas</taxon>
    </lineage>
</organism>
<dbReference type="InterPro" id="IPR036681">
    <property type="entry name" value="PgpA-like_sf"/>
</dbReference>
<keyword evidence="1" id="KW-1133">Transmembrane helix</keyword>
<dbReference type="PIRSF" id="PIRSF006162">
    <property type="entry name" value="PgpA"/>
    <property type="match status" value="1"/>
</dbReference>
<protein>
    <submittedName>
        <fullName evidence="3">Phosphatidylglycerophosphatase A</fullName>
    </submittedName>
</protein>
<name>A0ABU4WF69_9BACT</name>
<evidence type="ECO:0000259" key="2">
    <source>
        <dbReference type="Pfam" id="PF04608"/>
    </source>
</evidence>
<dbReference type="SUPFAM" id="SSF101307">
    <property type="entry name" value="YutG-like"/>
    <property type="match status" value="1"/>
</dbReference>
<dbReference type="PANTHER" id="PTHR36305">
    <property type="entry name" value="PHOSPHATIDYLGLYCEROPHOSPHATASE A"/>
    <property type="match status" value="1"/>
</dbReference>
<dbReference type="CDD" id="cd06971">
    <property type="entry name" value="PgpA"/>
    <property type="match status" value="1"/>
</dbReference>
<dbReference type="InterPro" id="IPR026037">
    <property type="entry name" value="PgpA"/>
</dbReference>
<comment type="caution">
    <text evidence="3">The sequence shown here is derived from an EMBL/GenBank/DDBJ whole genome shotgun (WGS) entry which is preliminary data.</text>
</comment>
<keyword evidence="1" id="KW-0812">Transmembrane</keyword>
<evidence type="ECO:0000256" key="1">
    <source>
        <dbReference type="SAM" id="Phobius"/>
    </source>
</evidence>
<evidence type="ECO:0000313" key="4">
    <source>
        <dbReference type="Proteomes" id="UP001275932"/>
    </source>
</evidence>
<feature type="transmembrane region" description="Helical" evidence="1">
    <location>
        <begin position="112"/>
        <end position="129"/>
    </location>
</feature>
<dbReference type="Proteomes" id="UP001275932">
    <property type="component" value="Unassembled WGS sequence"/>
</dbReference>
<accession>A0ABU4WF69</accession>
<proteinExistence type="predicted"/>
<keyword evidence="1" id="KW-0472">Membrane</keyword>
<dbReference type="EMBL" id="JALBUT010000003">
    <property type="protein sequence ID" value="MDX8415203.1"/>
    <property type="molecule type" value="Genomic_DNA"/>
</dbReference>
<sequence>MDWRVFYPWLGVAPQKFCASLSTLFFLGALKAPGTWGSAAGSLFVAFLLSRFNPVFYVLFAAFLIYFSIGICEIGERVFKLKDPGKINFDEFAAMPVCYLSVYLSGALWHHFWVWILAGFIVFRFFDIAKPFGIKRVQILSGGLGCVIDDVLAGVFTTLVLYFASLFYC</sequence>